<comment type="caution">
    <text evidence="1">The sequence shown here is derived from an EMBL/GenBank/DDBJ whole genome shotgun (WGS) entry which is preliminary data.</text>
</comment>
<gene>
    <name evidence="1" type="ORF">JJJ17_09290</name>
</gene>
<dbReference type="EMBL" id="JAEPRQ010000002">
    <property type="protein sequence ID" value="MBK4216118.1"/>
    <property type="molecule type" value="Genomic_DNA"/>
</dbReference>
<keyword evidence="2" id="KW-1185">Reference proteome</keyword>
<dbReference type="RefSeq" id="WP_200685682.1">
    <property type="nucleotide sequence ID" value="NZ_JAEPRQ010000002.1"/>
</dbReference>
<dbReference type="Proteomes" id="UP000640485">
    <property type="component" value="Unassembled WGS sequence"/>
</dbReference>
<name>A0A934SKL1_9RHOB</name>
<sequence>MAELIWRTFRAPSQAEVARRTADYLRDEVPDRTVTERTVINWLQCRHDMPHWAARRIQSYAEAVERLARRIEG</sequence>
<accession>A0A934SKL1</accession>
<organism evidence="1 2">
    <name type="scientific">Paracoccus caeni</name>
    <dbReference type="NCBI Taxonomy" id="657651"/>
    <lineage>
        <taxon>Bacteria</taxon>
        <taxon>Pseudomonadati</taxon>
        <taxon>Pseudomonadota</taxon>
        <taxon>Alphaproteobacteria</taxon>
        <taxon>Rhodobacterales</taxon>
        <taxon>Paracoccaceae</taxon>
        <taxon>Paracoccus</taxon>
    </lineage>
</organism>
<dbReference type="AlphaFoldDB" id="A0A934SKL1"/>
<protein>
    <submittedName>
        <fullName evidence="1">Uncharacterized protein</fullName>
    </submittedName>
</protein>
<reference evidence="1" key="1">
    <citation type="submission" date="2021-01" db="EMBL/GenBank/DDBJ databases">
        <title>Paracoccus amoyensis sp. nov., isolated from the surface seawater along the coast of Xiamen Island, China.</title>
        <authorList>
            <person name="Lyu L."/>
        </authorList>
    </citation>
    <scope>NUCLEOTIDE SEQUENCE</scope>
    <source>
        <strain evidence="1">MJ17</strain>
    </source>
</reference>
<evidence type="ECO:0000313" key="1">
    <source>
        <dbReference type="EMBL" id="MBK4216118.1"/>
    </source>
</evidence>
<proteinExistence type="predicted"/>
<evidence type="ECO:0000313" key="2">
    <source>
        <dbReference type="Proteomes" id="UP000640485"/>
    </source>
</evidence>